<dbReference type="SUPFAM" id="SSF56672">
    <property type="entry name" value="DNA/RNA polymerases"/>
    <property type="match status" value="1"/>
</dbReference>
<protein>
    <recommendedName>
        <fullName evidence="1">Reverse transcriptase/retrotransposon-derived protein RNase H-like domain-containing protein</fullName>
    </recommendedName>
</protein>
<dbReference type="PANTHER" id="PTHR34072">
    <property type="entry name" value="ENZYMATIC POLYPROTEIN-RELATED"/>
    <property type="match status" value="1"/>
</dbReference>
<feature type="domain" description="Reverse transcriptase/retrotransposon-derived protein RNase H-like" evidence="1">
    <location>
        <begin position="47"/>
        <end position="119"/>
    </location>
</feature>
<dbReference type="Proteomes" id="UP001234989">
    <property type="component" value="Chromosome 7"/>
</dbReference>
<dbReference type="EMBL" id="CP133618">
    <property type="protein sequence ID" value="WMV37352.1"/>
    <property type="molecule type" value="Genomic_DNA"/>
</dbReference>
<dbReference type="PANTHER" id="PTHR34072:SF59">
    <property type="entry name" value="CCHC-TYPE INTEGRASE"/>
    <property type="match status" value="1"/>
</dbReference>
<dbReference type="InterPro" id="IPR043128">
    <property type="entry name" value="Rev_trsase/Diguanyl_cyclase"/>
</dbReference>
<dbReference type="InterPro" id="IPR041577">
    <property type="entry name" value="RT_RNaseH_2"/>
</dbReference>
<gene>
    <name evidence="2" type="ORF">MTR67_030737</name>
</gene>
<dbReference type="InterPro" id="IPR043502">
    <property type="entry name" value="DNA/RNA_pol_sf"/>
</dbReference>
<keyword evidence="3" id="KW-1185">Reference proteome</keyword>
<feature type="non-terminal residue" evidence="2">
    <location>
        <position position="1"/>
    </location>
</feature>
<dbReference type="AlphaFoldDB" id="A0AAF0ZDU7"/>
<evidence type="ECO:0000259" key="1">
    <source>
        <dbReference type="Pfam" id="PF17919"/>
    </source>
</evidence>
<evidence type="ECO:0000313" key="2">
    <source>
        <dbReference type="EMBL" id="WMV37352.1"/>
    </source>
</evidence>
<dbReference type="Gene3D" id="3.30.70.270">
    <property type="match status" value="1"/>
</dbReference>
<name>A0AAF0ZDU7_SOLVR</name>
<reference evidence="2" key="1">
    <citation type="submission" date="2023-08" db="EMBL/GenBank/DDBJ databases">
        <title>A de novo genome assembly of Solanum verrucosum Schlechtendal, a Mexican diploid species geographically isolated from the other diploid A-genome species in potato relatives.</title>
        <authorList>
            <person name="Hosaka K."/>
        </authorList>
    </citation>
    <scope>NUCLEOTIDE SEQUENCE</scope>
    <source>
        <tissue evidence="2">Young leaves</tissue>
    </source>
</reference>
<accession>A0AAF0ZDU7</accession>
<sequence length="137" mass="15763">LGHIVSGEGIQVDYKKIEAVKNLPRPLSVSNIWSFLDLDCYYRRFVEACEKSSQELKDKPTSTPILTLPEESIESVVYSDASWIGIGCVLMQHGKVIAYTSRQLKVHEKNYPTYDLELAKSLKYVFTQRELNIHQRK</sequence>
<dbReference type="Pfam" id="PF17919">
    <property type="entry name" value="RT_RNaseH_2"/>
    <property type="match status" value="1"/>
</dbReference>
<organism evidence="2 3">
    <name type="scientific">Solanum verrucosum</name>
    <dbReference type="NCBI Taxonomy" id="315347"/>
    <lineage>
        <taxon>Eukaryota</taxon>
        <taxon>Viridiplantae</taxon>
        <taxon>Streptophyta</taxon>
        <taxon>Embryophyta</taxon>
        <taxon>Tracheophyta</taxon>
        <taxon>Spermatophyta</taxon>
        <taxon>Magnoliopsida</taxon>
        <taxon>eudicotyledons</taxon>
        <taxon>Gunneridae</taxon>
        <taxon>Pentapetalae</taxon>
        <taxon>asterids</taxon>
        <taxon>lamiids</taxon>
        <taxon>Solanales</taxon>
        <taxon>Solanaceae</taxon>
        <taxon>Solanoideae</taxon>
        <taxon>Solaneae</taxon>
        <taxon>Solanum</taxon>
    </lineage>
</organism>
<proteinExistence type="predicted"/>
<evidence type="ECO:0000313" key="3">
    <source>
        <dbReference type="Proteomes" id="UP001234989"/>
    </source>
</evidence>